<dbReference type="Proteomes" id="UP000825051">
    <property type="component" value="Chromosome"/>
</dbReference>
<comment type="similarity">
    <text evidence="1">Belongs to the sulfatase family.</text>
</comment>
<protein>
    <submittedName>
        <fullName evidence="4">Sulfatase</fullName>
    </submittedName>
</protein>
<dbReference type="PANTHER" id="PTHR42693:SF53">
    <property type="entry name" value="ENDO-4-O-SULFATASE"/>
    <property type="match status" value="1"/>
</dbReference>
<evidence type="ECO:0000313" key="5">
    <source>
        <dbReference type="Proteomes" id="UP000825051"/>
    </source>
</evidence>
<sequence length="494" mass="56070">MKTRLSRREWLAGTSLLAASTLLPRVRSAPSTSATPAASTARAPNLLFFFPDQMRRQAMGFVGEDPALTPHIDRFSREGLYLPRATSTFPVCSPWRGMMMTGRFPCATGITNNCNSTRPTVYLHRDEDCVTDVLHRAGYHIGYIGKWHLTHPHAPYIPQDIREDDVKWDEFTPKADRHHIDYWYGYNAYDDHLRPRYWDNNAPRDGYHYVNEWSPEHETDLGIRYLENAGGAMRDPAKPFALWMSLNPPHPPYAKVPARLRERYQGHSWRDLLQRKNVRLEGIGANARDAVLDYFAAVTGVDEQFGRVLATLDRLNLADDTIVVFTSDHGDMMGSQGLMSKPYPYEEAFSIPLIIRWPGRLAAGRTDDLLFGTPDLMPTLLGLMGQRTQIPRQVQGTDYADLLLGRPGPKRPDSAFYLDSTDGGHRGVRTHRHTYVTGLGANGEARVRLFDNENDRYQLHNLAEKEPALAAELDRATQEWLHRIGDPWPANARA</sequence>
<dbReference type="KEGG" id="ole:K0B96_16455"/>
<reference evidence="4" key="1">
    <citation type="submission" date="2021-08" db="EMBL/GenBank/DDBJ databases">
        <title>Genome of a novel bacterium of the phylum Verrucomicrobia, Oleiharenicola sp. KSB-15.</title>
        <authorList>
            <person name="Chung J.-H."/>
            <person name="Ahn J.-H."/>
            <person name="Yoon Y."/>
            <person name="Kim D.-Y."/>
            <person name="An S.-H."/>
            <person name="Park I."/>
            <person name="Yeon J."/>
        </authorList>
    </citation>
    <scope>NUCLEOTIDE SEQUENCE</scope>
    <source>
        <strain evidence="4">KSB-15</strain>
    </source>
</reference>
<dbReference type="Pfam" id="PF00884">
    <property type="entry name" value="Sulfatase"/>
    <property type="match status" value="1"/>
</dbReference>
<evidence type="ECO:0000256" key="2">
    <source>
        <dbReference type="ARBA" id="ARBA00022801"/>
    </source>
</evidence>
<dbReference type="PANTHER" id="PTHR42693">
    <property type="entry name" value="ARYLSULFATASE FAMILY MEMBER"/>
    <property type="match status" value="1"/>
</dbReference>
<dbReference type="SUPFAM" id="SSF53649">
    <property type="entry name" value="Alkaline phosphatase-like"/>
    <property type="match status" value="1"/>
</dbReference>
<dbReference type="CDD" id="cd16034">
    <property type="entry name" value="sulfatase_like"/>
    <property type="match status" value="1"/>
</dbReference>
<dbReference type="Gene3D" id="3.40.720.10">
    <property type="entry name" value="Alkaline Phosphatase, subunit A"/>
    <property type="match status" value="1"/>
</dbReference>
<dbReference type="InterPro" id="IPR017850">
    <property type="entry name" value="Alkaline_phosphatase_core_sf"/>
</dbReference>
<dbReference type="EMBL" id="CP080507">
    <property type="protein sequence ID" value="QYM78874.1"/>
    <property type="molecule type" value="Genomic_DNA"/>
</dbReference>
<feature type="domain" description="Sulfatase N-terminal" evidence="3">
    <location>
        <begin position="44"/>
        <end position="385"/>
    </location>
</feature>
<dbReference type="RefSeq" id="WP_220162006.1">
    <property type="nucleotide sequence ID" value="NZ_CP080507.1"/>
</dbReference>
<dbReference type="AlphaFoldDB" id="A0A8F9TW49"/>
<evidence type="ECO:0000256" key="1">
    <source>
        <dbReference type="ARBA" id="ARBA00008779"/>
    </source>
</evidence>
<dbReference type="InterPro" id="IPR006311">
    <property type="entry name" value="TAT_signal"/>
</dbReference>
<accession>A0A8F9TW49</accession>
<dbReference type="GO" id="GO:0004065">
    <property type="term" value="F:arylsulfatase activity"/>
    <property type="evidence" value="ECO:0007669"/>
    <property type="project" value="TreeGrafter"/>
</dbReference>
<proteinExistence type="inferred from homology"/>
<keyword evidence="5" id="KW-1185">Reference proteome</keyword>
<evidence type="ECO:0000259" key="3">
    <source>
        <dbReference type="Pfam" id="PF00884"/>
    </source>
</evidence>
<evidence type="ECO:0000313" key="4">
    <source>
        <dbReference type="EMBL" id="QYM78874.1"/>
    </source>
</evidence>
<dbReference type="InterPro" id="IPR050738">
    <property type="entry name" value="Sulfatase"/>
</dbReference>
<gene>
    <name evidence="4" type="ORF">K0B96_16455</name>
</gene>
<organism evidence="4 5">
    <name type="scientific">Horticoccus luteus</name>
    <dbReference type="NCBI Taxonomy" id="2862869"/>
    <lineage>
        <taxon>Bacteria</taxon>
        <taxon>Pseudomonadati</taxon>
        <taxon>Verrucomicrobiota</taxon>
        <taxon>Opitutia</taxon>
        <taxon>Opitutales</taxon>
        <taxon>Opitutaceae</taxon>
        <taxon>Horticoccus</taxon>
    </lineage>
</organism>
<dbReference type="InterPro" id="IPR000917">
    <property type="entry name" value="Sulfatase_N"/>
</dbReference>
<keyword evidence="2" id="KW-0378">Hydrolase</keyword>
<dbReference type="PROSITE" id="PS51318">
    <property type="entry name" value="TAT"/>
    <property type="match status" value="1"/>
</dbReference>
<name>A0A8F9TW49_9BACT</name>
<dbReference type="Gene3D" id="3.30.1120.10">
    <property type="match status" value="1"/>
</dbReference>